<sequence length="233" mass="24781">MLPYVLVLRDDGEKKKGGDEDGWVVWCDVVWCGMMWYDVVCALLGGIGCGTLTCLDHIFFFGCSSKVWPGSCRFTFRSSAATAPRPRASASSPRLSSPQCVGLLSMLDSVTPYWFIYVLTIIEASAVSLVVSATSIAVQAALRRIEDVAVATSLASFFRAFGGAFGLAVSATAVNNALAAALAGVVPEEMVQGTMTSARFVRALPPDQQSAVISCWVTAIQTLLHVLRKQAGS</sequence>
<protein>
    <submittedName>
        <fullName evidence="7">Uncharacterized protein</fullName>
    </submittedName>
</protein>
<dbReference type="PANTHER" id="PTHR23501">
    <property type="entry name" value="MAJOR FACILITATOR SUPERFAMILY"/>
    <property type="match status" value="1"/>
</dbReference>
<evidence type="ECO:0000313" key="8">
    <source>
        <dbReference type="Proteomes" id="UP000274822"/>
    </source>
</evidence>
<dbReference type="GO" id="GO:0022857">
    <property type="term" value="F:transmembrane transporter activity"/>
    <property type="evidence" value="ECO:0007669"/>
    <property type="project" value="TreeGrafter"/>
</dbReference>
<dbReference type="Proteomes" id="UP000274822">
    <property type="component" value="Unassembled WGS sequence"/>
</dbReference>
<comment type="subcellular location">
    <subcellularLocation>
        <location evidence="1">Endomembrane system</location>
        <topology evidence="1">Multi-pass membrane protein</topology>
    </subcellularLocation>
</comment>
<dbReference type="GO" id="GO:0005886">
    <property type="term" value="C:plasma membrane"/>
    <property type="evidence" value="ECO:0007669"/>
    <property type="project" value="TreeGrafter"/>
</dbReference>
<gene>
    <name evidence="7" type="ORF">BC938DRAFT_480784</name>
</gene>
<proteinExistence type="predicted"/>
<comment type="caution">
    <text evidence="7">The sequence shown here is derived from an EMBL/GenBank/DDBJ whole genome shotgun (WGS) entry which is preliminary data.</text>
</comment>
<keyword evidence="5 6" id="KW-0472">Membrane</keyword>
<name>A0A433QHN2_9FUNG</name>
<dbReference type="PANTHER" id="PTHR23501:SF191">
    <property type="entry name" value="VACUOLAR BASIC AMINO ACID TRANSPORTER 4"/>
    <property type="match status" value="1"/>
</dbReference>
<keyword evidence="3 6" id="KW-0812">Transmembrane</keyword>
<feature type="transmembrane region" description="Helical" evidence="6">
    <location>
        <begin position="114"/>
        <end position="138"/>
    </location>
</feature>
<accession>A0A433QHN2</accession>
<dbReference type="AlphaFoldDB" id="A0A433QHN2"/>
<dbReference type="GO" id="GO:0012505">
    <property type="term" value="C:endomembrane system"/>
    <property type="evidence" value="ECO:0007669"/>
    <property type="project" value="UniProtKB-SubCell"/>
</dbReference>
<organism evidence="7 8">
    <name type="scientific">Jimgerdemannia flammicorona</name>
    <dbReference type="NCBI Taxonomy" id="994334"/>
    <lineage>
        <taxon>Eukaryota</taxon>
        <taxon>Fungi</taxon>
        <taxon>Fungi incertae sedis</taxon>
        <taxon>Mucoromycota</taxon>
        <taxon>Mucoromycotina</taxon>
        <taxon>Endogonomycetes</taxon>
        <taxon>Endogonales</taxon>
        <taxon>Endogonaceae</taxon>
        <taxon>Jimgerdemannia</taxon>
    </lineage>
</organism>
<keyword evidence="2" id="KW-0813">Transport</keyword>
<evidence type="ECO:0000256" key="2">
    <source>
        <dbReference type="ARBA" id="ARBA00022448"/>
    </source>
</evidence>
<dbReference type="EMBL" id="RBNJ01005297">
    <property type="protein sequence ID" value="RUS29330.1"/>
    <property type="molecule type" value="Genomic_DNA"/>
</dbReference>
<evidence type="ECO:0000256" key="5">
    <source>
        <dbReference type="ARBA" id="ARBA00023136"/>
    </source>
</evidence>
<evidence type="ECO:0000256" key="4">
    <source>
        <dbReference type="ARBA" id="ARBA00022989"/>
    </source>
</evidence>
<evidence type="ECO:0000256" key="1">
    <source>
        <dbReference type="ARBA" id="ARBA00004127"/>
    </source>
</evidence>
<keyword evidence="8" id="KW-1185">Reference proteome</keyword>
<evidence type="ECO:0000313" key="7">
    <source>
        <dbReference type="EMBL" id="RUS29330.1"/>
    </source>
</evidence>
<reference evidence="7 8" key="1">
    <citation type="journal article" date="2018" name="New Phytol.">
        <title>Phylogenomics of Endogonaceae and evolution of mycorrhizas within Mucoromycota.</title>
        <authorList>
            <person name="Chang Y."/>
            <person name="Desiro A."/>
            <person name="Na H."/>
            <person name="Sandor L."/>
            <person name="Lipzen A."/>
            <person name="Clum A."/>
            <person name="Barry K."/>
            <person name="Grigoriev I.V."/>
            <person name="Martin F.M."/>
            <person name="Stajich J.E."/>
            <person name="Smith M.E."/>
            <person name="Bonito G."/>
            <person name="Spatafora J.W."/>
        </authorList>
    </citation>
    <scope>NUCLEOTIDE SEQUENCE [LARGE SCALE GENOMIC DNA]</scope>
    <source>
        <strain evidence="7 8">AD002</strain>
    </source>
</reference>
<keyword evidence="4 6" id="KW-1133">Transmembrane helix</keyword>
<evidence type="ECO:0000256" key="6">
    <source>
        <dbReference type="SAM" id="Phobius"/>
    </source>
</evidence>
<evidence type="ECO:0000256" key="3">
    <source>
        <dbReference type="ARBA" id="ARBA00022692"/>
    </source>
</evidence>